<dbReference type="GO" id="GO:0005634">
    <property type="term" value="C:nucleus"/>
    <property type="evidence" value="ECO:0007669"/>
    <property type="project" value="UniProtKB-SubCell"/>
</dbReference>
<dbReference type="PROSITE" id="PS51293">
    <property type="entry name" value="SANT"/>
    <property type="match status" value="1"/>
</dbReference>
<protein>
    <submittedName>
        <fullName evidence="8">Uncharacterized protein</fullName>
    </submittedName>
</protein>
<gene>
    <name evidence="8" type="ORF">niasHT_009214</name>
</gene>
<feature type="compositionally biased region" description="Gly residues" evidence="5">
    <location>
        <begin position="1015"/>
        <end position="1026"/>
    </location>
</feature>
<feature type="region of interest" description="Disordered" evidence="5">
    <location>
        <begin position="177"/>
        <end position="212"/>
    </location>
</feature>
<feature type="compositionally biased region" description="Basic and acidic residues" evidence="5">
    <location>
        <begin position="1150"/>
        <end position="1165"/>
    </location>
</feature>
<keyword evidence="4" id="KW-0539">Nucleus</keyword>
<evidence type="ECO:0000256" key="1">
    <source>
        <dbReference type="ARBA" id="ARBA00004123"/>
    </source>
</evidence>
<feature type="compositionally biased region" description="Polar residues" evidence="5">
    <location>
        <begin position="37"/>
        <end position="48"/>
    </location>
</feature>
<comment type="caution">
    <text evidence="8">The sequence shown here is derived from an EMBL/GenBank/DDBJ whole genome shotgun (WGS) entry which is preliminary data.</text>
</comment>
<dbReference type="PANTHER" id="PTHR16089:SF40">
    <property type="entry name" value="SUPPRESSOR OF ACTIVATED EGL-4 PROTEIN 1"/>
    <property type="match status" value="1"/>
</dbReference>
<dbReference type="InterPro" id="IPR017884">
    <property type="entry name" value="SANT_dom"/>
</dbReference>
<feature type="region of interest" description="Disordered" evidence="5">
    <location>
        <begin position="328"/>
        <end position="380"/>
    </location>
</feature>
<feature type="region of interest" description="Disordered" evidence="5">
    <location>
        <begin position="289"/>
        <end position="313"/>
    </location>
</feature>
<evidence type="ECO:0000313" key="8">
    <source>
        <dbReference type="EMBL" id="KAL3120389.1"/>
    </source>
</evidence>
<dbReference type="SUPFAM" id="SSF46689">
    <property type="entry name" value="Homeodomain-like"/>
    <property type="match status" value="1"/>
</dbReference>
<dbReference type="Pfam" id="PF00249">
    <property type="entry name" value="Myb_DNA-binding"/>
    <property type="match status" value="1"/>
</dbReference>
<evidence type="ECO:0000259" key="6">
    <source>
        <dbReference type="PROSITE" id="PS51156"/>
    </source>
</evidence>
<dbReference type="AlphaFoldDB" id="A0ABD2LYT9"/>
<feature type="compositionally biased region" description="Polar residues" evidence="5">
    <location>
        <begin position="567"/>
        <end position="576"/>
    </location>
</feature>
<feature type="domain" description="ELM2" evidence="6">
    <location>
        <begin position="635"/>
        <end position="751"/>
    </location>
</feature>
<dbReference type="EMBL" id="JBICBT010000213">
    <property type="protein sequence ID" value="KAL3120389.1"/>
    <property type="molecule type" value="Genomic_DNA"/>
</dbReference>
<feature type="region of interest" description="Disordered" evidence="5">
    <location>
        <begin position="118"/>
        <end position="159"/>
    </location>
</feature>
<feature type="compositionally biased region" description="Low complexity" evidence="5">
    <location>
        <begin position="333"/>
        <end position="360"/>
    </location>
</feature>
<feature type="compositionally biased region" description="Basic and acidic residues" evidence="5">
    <location>
        <begin position="1180"/>
        <end position="1206"/>
    </location>
</feature>
<name>A0ABD2LYT9_9BILA</name>
<evidence type="ECO:0000256" key="5">
    <source>
        <dbReference type="SAM" id="MobiDB-lite"/>
    </source>
</evidence>
<feature type="region of interest" description="Disordered" evidence="5">
    <location>
        <begin position="26"/>
        <end position="75"/>
    </location>
</feature>
<evidence type="ECO:0000256" key="3">
    <source>
        <dbReference type="ARBA" id="ARBA00023163"/>
    </source>
</evidence>
<feature type="compositionally biased region" description="Basic residues" evidence="5">
    <location>
        <begin position="1130"/>
        <end position="1145"/>
    </location>
</feature>
<dbReference type="InterPro" id="IPR009057">
    <property type="entry name" value="Homeodomain-like_sf"/>
</dbReference>
<keyword evidence="2" id="KW-0805">Transcription regulation</keyword>
<sequence length="1234" mass="133668">MYQNNNSSSSSKPIIKIEISDQLQSNATKISPPLDNSLATEPASSSANLEVRSGGNDQQQKMDAVVPPPPASISQHNAKKVRFVKESPKIMSPTSTASATHTGHNAKKLSVTILMPRPRPSLGTAAAMPLHQQQQQQKPQQQQAVPAGGDWEGTGAAHAQHHQTNAFCFVPLKRNSGGGTSQSKLNPTCDQHNSSSKDGQQRPPSAPPKQQLLLAPAPPLLGHSAGGGTSHATTTAVATTAPAVVAETTTTVSAAGAVTVTSTTTAPPTKATLCTMLTACRGVRRNLKQLHQVRTPPQQRQRNVWPKFSPKSHAPQYVIRAQSSTIKFKHHQQYSSPSSASSSSLLYKQQQQPLLEQQQQNEVTSAATAHSSGSQLDDYHKTTTVPAVTVTLATANDDFNRFGTTTASTTMLSPQNLAEEKDDSNRMITVSLSKDDFNRMTTVPLPKPKLSAAAPSPVAPYTVMCTPQPHHRHRQSAPFSSCTVSSSAVTTTKTTTVLRRPSLFSSASLPYVLEAAPLPTALSAAIPIAEDDNGTTIVAATADGTGPRRSQRKSTNGVVVSQAVAGLSTTPGTSKGTAGGELKRNNSAGSDGLLGAATVRPKRMSILNKQLNYAEGEDESEGGGGVVPLPTARPSQIGVGLQFQAELPENDDEQLQKEGPKASDEEDPYFSQSDPDECLWNGSKFASSTFISAKTSSWFSNQQLLLNLKELESFCSVARRHSNLDIERALHLFNTSNFCVQNALRDLEQFAVNCTNAILNRKWTTDMDEQFIELLNKHQKNFGKIAKNLPYGLTVAQLVQRYYTLKTERCFTSNEAQFVRCSNLKILGSPTDPQELSPVPRTQCANCTRKLWHDPSTAVAEWRGRRRPPVMCQPCELYARKQKKHRPVQLLLENDPNYANELSKQSNEHDTAGTTANAGTIAAVGADTTGAKTAEIVPRRHYPCHDDRNCMLACEAATRARVQQQQRASWHFNIKEEVPMTPEDKEGAAPAAIEQSDDEAADGTGAVEGEARNENGGGVGIGGGGEQYNNGDKCLQQEEEEREMKQRWAQAFVAEGKNFEAIAASLGGKWSADDVANFYSMNQLELRLDYLISLYERAKADERNVPTLRANTARNNGQQQKKAAAANGGGKKHNNGVPPVKHRIVVIRQAEQRAETVPKREDGGVTRRRKRGNTTAVVGEQEHPPPDNSTDDEKSVEREEQPVVEKKQRKAATAAESVESIETTEEKKQKTGKD</sequence>
<dbReference type="InterPro" id="IPR051066">
    <property type="entry name" value="Trans_reg/Corepressor"/>
</dbReference>
<organism evidence="8 9">
    <name type="scientific">Heterodera trifolii</name>
    <dbReference type="NCBI Taxonomy" id="157864"/>
    <lineage>
        <taxon>Eukaryota</taxon>
        <taxon>Metazoa</taxon>
        <taxon>Ecdysozoa</taxon>
        <taxon>Nematoda</taxon>
        <taxon>Chromadorea</taxon>
        <taxon>Rhabditida</taxon>
        <taxon>Tylenchina</taxon>
        <taxon>Tylenchomorpha</taxon>
        <taxon>Tylenchoidea</taxon>
        <taxon>Heteroderidae</taxon>
        <taxon>Heteroderinae</taxon>
        <taxon>Heterodera</taxon>
    </lineage>
</organism>
<feature type="compositionally biased region" description="Basic and acidic residues" evidence="5">
    <location>
        <begin position="654"/>
        <end position="663"/>
    </location>
</feature>
<keyword evidence="9" id="KW-1185">Reference proteome</keyword>
<feature type="region of interest" description="Disordered" evidence="5">
    <location>
        <begin position="649"/>
        <end position="673"/>
    </location>
</feature>
<feature type="compositionally biased region" description="Polar residues" evidence="5">
    <location>
        <begin position="361"/>
        <end position="375"/>
    </location>
</feature>
<evidence type="ECO:0000256" key="2">
    <source>
        <dbReference type="ARBA" id="ARBA00023015"/>
    </source>
</evidence>
<accession>A0ABD2LYT9</accession>
<dbReference type="PANTHER" id="PTHR16089">
    <property type="entry name" value="REST COREPRESSOR COREST PROTEIN-RELATED"/>
    <property type="match status" value="1"/>
</dbReference>
<dbReference type="Proteomes" id="UP001620626">
    <property type="component" value="Unassembled WGS sequence"/>
</dbReference>
<dbReference type="CDD" id="cd00167">
    <property type="entry name" value="SANT"/>
    <property type="match status" value="1"/>
</dbReference>
<feature type="domain" description="SANT" evidence="7">
    <location>
        <begin position="758"/>
        <end position="810"/>
    </location>
</feature>
<dbReference type="SMART" id="SM00717">
    <property type="entry name" value="SANT"/>
    <property type="match status" value="1"/>
</dbReference>
<evidence type="ECO:0000259" key="7">
    <source>
        <dbReference type="PROSITE" id="PS51293"/>
    </source>
</evidence>
<dbReference type="Gene3D" id="1.10.10.60">
    <property type="entry name" value="Homeodomain-like"/>
    <property type="match status" value="1"/>
</dbReference>
<feature type="compositionally biased region" description="Low complexity" evidence="5">
    <location>
        <begin position="132"/>
        <end position="143"/>
    </location>
</feature>
<feature type="region of interest" description="Disordered" evidence="5">
    <location>
        <begin position="567"/>
        <end position="594"/>
    </location>
</feature>
<feature type="compositionally biased region" description="Polar residues" evidence="5">
    <location>
        <begin position="181"/>
        <end position="198"/>
    </location>
</feature>
<keyword evidence="3" id="KW-0804">Transcription</keyword>
<dbReference type="InterPro" id="IPR000949">
    <property type="entry name" value="ELM2_dom"/>
</dbReference>
<feature type="region of interest" description="Disordered" evidence="5">
    <location>
        <begin position="1109"/>
        <end position="1234"/>
    </location>
</feature>
<feature type="region of interest" description="Disordered" evidence="5">
    <location>
        <begin position="981"/>
        <end position="1031"/>
    </location>
</feature>
<dbReference type="InterPro" id="IPR001005">
    <property type="entry name" value="SANT/Myb"/>
</dbReference>
<proteinExistence type="predicted"/>
<feature type="compositionally biased region" description="Basic and acidic residues" evidence="5">
    <location>
        <begin position="1224"/>
        <end position="1234"/>
    </location>
</feature>
<feature type="compositionally biased region" description="Low complexity" evidence="5">
    <location>
        <begin position="1115"/>
        <end position="1126"/>
    </location>
</feature>
<evidence type="ECO:0000313" key="9">
    <source>
        <dbReference type="Proteomes" id="UP001620626"/>
    </source>
</evidence>
<dbReference type="PROSITE" id="PS51156">
    <property type="entry name" value="ELM2"/>
    <property type="match status" value="1"/>
</dbReference>
<comment type="subcellular location">
    <subcellularLocation>
        <location evidence="1">Nucleus</location>
    </subcellularLocation>
</comment>
<reference evidence="8 9" key="1">
    <citation type="submission" date="2024-10" db="EMBL/GenBank/DDBJ databases">
        <authorList>
            <person name="Kim D."/>
        </authorList>
    </citation>
    <scope>NUCLEOTIDE SEQUENCE [LARGE SCALE GENOMIC DNA]</scope>
    <source>
        <strain evidence="8">BH-2024</strain>
    </source>
</reference>
<evidence type="ECO:0000256" key="4">
    <source>
        <dbReference type="ARBA" id="ARBA00023242"/>
    </source>
</evidence>